<keyword evidence="3" id="KW-0614">Plasmid</keyword>
<dbReference type="SUPFAM" id="SSF53756">
    <property type="entry name" value="UDP-Glycosyltransferase/glycogen phosphorylase"/>
    <property type="match status" value="1"/>
</dbReference>
<dbReference type="EMBL" id="CP135444">
    <property type="protein sequence ID" value="WRY35220.1"/>
    <property type="molecule type" value="Genomic_DNA"/>
</dbReference>
<evidence type="ECO:0000259" key="2">
    <source>
        <dbReference type="Pfam" id="PF00534"/>
    </source>
</evidence>
<dbReference type="PANTHER" id="PTHR46401:SF2">
    <property type="entry name" value="GLYCOSYLTRANSFERASE WBBK-RELATED"/>
    <property type="match status" value="1"/>
</dbReference>
<keyword evidence="1" id="KW-0808">Transferase</keyword>
<geneLocation type="plasmid" evidence="3 4">
    <name>unnamed1</name>
</geneLocation>
<proteinExistence type="predicted"/>
<dbReference type="Pfam" id="PF00534">
    <property type="entry name" value="Glycos_transf_1"/>
    <property type="match status" value="1"/>
</dbReference>
<feature type="domain" description="Glycosyl transferase family 1" evidence="2">
    <location>
        <begin position="199"/>
        <end position="345"/>
    </location>
</feature>
<dbReference type="CDD" id="cd03809">
    <property type="entry name" value="GT4_MtfB-like"/>
    <property type="match status" value="1"/>
</dbReference>
<dbReference type="Gene3D" id="3.40.50.2000">
    <property type="entry name" value="Glycogen Phosphorylase B"/>
    <property type="match status" value="2"/>
</dbReference>
<dbReference type="PANTHER" id="PTHR46401">
    <property type="entry name" value="GLYCOSYLTRANSFERASE WBBK-RELATED"/>
    <property type="match status" value="1"/>
</dbReference>
<name>A0ABZ1E502_9RHOB</name>
<sequence length="374" mass="41090">MTPAPRRLVLNARFLTQAQSGVQRYAHMLMTAFDRLLEHPSLAQRLGPVTAYYPADAGLQVTPAWRHITLEPLPCRWPGGGHIWEQTALARAARGGYLLNLTGSGPALHRDQLLVIHDANIWHVPDAFSRRYRGFHKTLRPVLARRARDLATVSQFSAQELAQVLDQPELRFRVIPNGADHLVPPRDCAAVMSALGLSKNGFFLAVGNLSPNKNLVRLAQAMAKLGYPLPLVIAGAEASGLAKAGLPPELAHSGQVRFLGRVHDDTLAVLYANARAFLWPPLREGFGIPPLEAMRFGTPVLSSNSTAMPEVLAQAPIYFEPQDVEDIARAIAQFLALPTEARDAQVIAGYDRARRFSWDRSAKQLAELLAKRLS</sequence>
<keyword evidence="4" id="KW-1185">Reference proteome</keyword>
<organism evidence="3 4">
    <name type="scientific">Thioclava litoralis</name>
    <dbReference type="NCBI Taxonomy" id="3076557"/>
    <lineage>
        <taxon>Bacteria</taxon>
        <taxon>Pseudomonadati</taxon>
        <taxon>Pseudomonadota</taxon>
        <taxon>Alphaproteobacteria</taxon>
        <taxon>Rhodobacterales</taxon>
        <taxon>Paracoccaceae</taxon>
        <taxon>Thioclava</taxon>
    </lineage>
</organism>
<evidence type="ECO:0000256" key="1">
    <source>
        <dbReference type="ARBA" id="ARBA00022679"/>
    </source>
</evidence>
<gene>
    <name evidence="3" type="ORF">RPE78_15380</name>
</gene>
<evidence type="ECO:0000313" key="3">
    <source>
        <dbReference type="EMBL" id="WRY35220.1"/>
    </source>
</evidence>
<dbReference type="InterPro" id="IPR001296">
    <property type="entry name" value="Glyco_trans_1"/>
</dbReference>
<reference evidence="3 4" key="1">
    <citation type="submission" date="2023-09" db="EMBL/GenBank/DDBJ databases">
        <title>Thioclava shenzhenensis sp. nov., a multidrug resistant bacteria-antagonizing species isolated from coastal seawater.</title>
        <authorList>
            <person name="Long M."/>
        </authorList>
    </citation>
    <scope>NUCLEOTIDE SEQUENCE [LARGE SCALE GENOMIC DNA]</scope>
    <source>
        <strain evidence="3 4">FTW29</strain>
        <plasmid evidence="3 4">unnamed1</plasmid>
    </source>
</reference>
<dbReference type="RefSeq" id="WP_330646972.1">
    <property type="nucleotide sequence ID" value="NZ_CP135444.1"/>
</dbReference>
<protein>
    <submittedName>
        <fullName evidence="3">Glycosyltransferase family 1 protein</fullName>
    </submittedName>
</protein>
<accession>A0ABZ1E502</accession>
<dbReference type="Proteomes" id="UP001623290">
    <property type="component" value="Plasmid unnamed1"/>
</dbReference>
<evidence type="ECO:0000313" key="4">
    <source>
        <dbReference type="Proteomes" id="UP001623290"/>
    </source>
</evidence>